<gene>
    <name evidence="2" type="ORF">TIFTF001_009217</name>
</gene>
<feature type="region of interest" description="Disordered" evidence="1">
    <location>
        <begin position="109"/>
        <end position="147"/>
    </location>
</feature>
<comment type="caution">
    <text evidence="2">The sequence shown here is derived from an EMBL/GenBank/DDBJ whole genome shotgun (WGS) entry which is preliminary data.</text>
</comment>
<proteinExistence type="predicted"/>
<feature type="compositionally biased region" description="Gly residues" evidence="1">
    <location>
        <begin position="132"/>
        <end position="145"/>
    </location>
</feature>
<protein>
    <submittedName>
        <fullName evidence="2">Uncharacterized protein</fullName>
    </submittedName>
</protein>
<feature type="compositionally biased region" description="Gly residues" evidence="1">
    <location>
        <begin position="182"/>
        <end position="203"/>
    </location>
</feature>
<reference evidence="2" key="1">
    <citation type="submission" date="2023-07" db="EMBL/GenBank/DDBJ databases">
        <title>draft genome sequence of fig (Ficus carica).</title>
        <authorList>
            <person name="Takahashi T."/>
            <person name="Nishimura K."/>
        </authorList>
    </citation>
    <scope>NUCLEOTIDE SEQUENCE</scope>
</reference>
<name>A0AA88D3F2_FICCA</name>
<evidence type="ECO:0000256" key="1">
    <source>
        <dbReference type="SAM" id="MobiDB-lite"/>
    </source>
</evidence>
<feature type="compositionally biased region" description="Acidic residues" evidence="1">
    <location>
        <begin position="204"/>
        <end position="219"/>
    </location>
</feature>
<organism evidence="2 3">
    <name type="scientific">Ficus carica</name>
    <name type="common">Common fig</name>
    <dbReference type="NCBI Taxonomy" id="3494"/>
    <lineage>
        <taxon>Eukaryota</taxon>
        <taxon>Viridiplantae</taxon>
        <taxon>Streptophyta</taxon>
        <taxon>Embryophyta</taxon>
        <taxon>Tracheophyta</taxon>
        <taxon>Spermatophyta</taxon>
        <taxon>Magnoliopsida</taxon>
        <taxon>eudicotyledons</taxon>
        <taxon>Gunneridae</taxon>
        <taxon>Pentapetalae</taxon>
        <taxon>rosids</taxon>
        <taxon>fabids</taxon>
        <taxon>Rosales</taxon>
        <taxon>Moraceae</taxon>
        <taxon>Ficeae</taxon>
        <taxon>Ficus</taxon>
    </lineage>
</organism>
<dbReference type="AlphaFoldDB" id="A0AA88D3F2"/>
<feature type="region of interest" description="Disordered" evidence="1">
    <location>
        <begin position="182"/>
        <end position="219"/>
    </location>
</feature>
<sequence>MSTINTWPTKTPTGHITNIISITTVFINISRQVQVLLRLRLHRRRSRPLPPPGTAYHAAGGPPPVAPLPPSQALLVYRIPARAARHHPLLLCHLLQADGAARPLLELHPRRERSRRGPAGVEEELVESAAEGGAGEGVWEGGGGEEAGEVAGAEGAAAEGGVVGGDAKGADEDEEDVLARGGAVGAGAGRGGGEGDGVDVGGGAEDEEGGGVGAVEEEEAVVEGPDYAVRDGLGRRAEAAAVAVAGVVVGWG</sequence>
<dbReference type="Proteomes" id="UP001187192">
    <property type="component" value="Unassembled WGS sequence"/>
</dbReference>
<dbReference type="EMBL" id="BTGU01000010">
    <property type="protein sequence ID" value="GMN39987.1"/>
    <property type="molecule type" value="Genomic_DNA"/>
</dbReference>
<evidence type="ECO:0000313" key="2">
    <source>
        <dbReference type="EMBL" id="GMN39987.1"/>
    </source>
</evidence>
<evidence type="ECO:0000313" key="3">
    <source>
        <dbReference type="Proteomes" id="UP001187192"/>
    </source>
</evidence>
<keyword evidence="3" id="KW-1185">Reference proteome</keyword>
<accession>A0AA88D3F2</accession>